<dbReference type="OrthoDB" id="273564at2"/>
<evidence type="ECO:0000313" key="3">
    <source>
        <dbReference type="Proteomes" id="UP000297391"/>
    </source>
</evidence>
<keyword evidence="3" id="KW-1185">Reference proteome</keyword>
<dbReference type="Proteomes" id="UP000297391">
    <property type="component" value="Unassembled WGS sequence"/>
</dbReference>
<dbReference type="Pfam" id="PF00498">
    <property type="entry name" value="FHA"/>
    <property type="match status" value="1"/>
</dbReference>
<dbReference type="PROSITE" id="PS50006">
    <property type="entry name" value="FHA_DOMAIN"/>
    <property type="match status" value="1"/>
</dbReference>
<dbReference type="NCBIfam" id="TIGR03354">
    <property type="entry name" value="VI_FHA"/>
    <property type="match status" value="1"/>
</dbReference>
<dbReference type="InterPro" id="IPR017735">
    <property type="entry name" value="T6SS_FHA"/>
</dbReference>
<comment type="caution">
    <text evidence="2">The sequence shown here is derived from an EMBL/GenBank/DDBJ whole genome shotgun (WGS) entry which is preliminary data.</text>
</comment>
<evidence type="ECO:0000313" key="2">
    <source>
        <dbReference type="EMBL" id="TFY90528.1"/>
    </source>
</evidence>
<dbReference type="SUPFAM" id="SSF49879">
    <property type="entry name" value="SMAD/FHA domain"/>
    <property type="match status" value="1"/>
</dbReference>
<dbReference type="Gene3D" id="2.60.200.20">
    <property type="match status" value="1"/>
</dbReference>
<dbReference type="InterPro" id="IPR000253">
    <property type="entry name" value="FHA_dom"/>
</dbReference>
<dbReference type="AlphaFoldDB" id="A0A4Z0AXA4"/>
<dbReference type="Pfam" id="PF20232">
    <property type="entry name" value="T6SS_FHA_C"/>
    <property type="match status" value="1"/>
</dbReference>
<gene>
    <name evidence="2" type="primary">tagH</name>
    <name evidence="2" type="ORF">DYL59_08290</name>
</gene>
<dbReference type="CDD" id="cd00060">
    <property type="entry name" value="FHA"/>
    <property type="match status" value="1"/>
</dbReference>
<name>A0A4Z0AXA4_9PSED</name>
<accession>A0A4Z0AXA4</accession>
<sequence>MQLVFEMCAGSRGDPASFKTFDGTGGVIGRGATCDWIIADPLRLVSSHHGLVTYRNGQYFLTDISSNGIGVSGGAERLHRGQARLICEGDVYQLGSVEIRARLKRQAYPGTQPDAMIPDDAFLGLDPLCTLDLEHQRSEASAELDALAVATLAPDQSIGHGSVEADHLVLPQWAEPGPEPVAKAIPVTQDEFWGRFSAALGMPLDALDLHGREELAIKVAGLFRQTTEGLRQTLRTRDELNDELNPGWASPVPRNRNPITHGTDSHATVAALLGDAEPGALPAEAAVADACRAIQVHQLALVTACRTAVRGALAAFAPGHLLLCFEREGKTPRLVTDGTHWRAYQRHYQRQVDNDHLVGQLLRQDFCAAYSQQLRLVCTLHTTYPG</sequence>
<feature type="domain" description="FHA" evidence="1">
    <location>
        <begin position="26"/>
        <end position="73"/>
    </location>
</feature>
<protein>
    <submittedName>
        <fullName evidence="2">Type VI secretion system-associated FHA domain protein TagH</fullName>
    </submittedName>
</protein>
<dbReference type="InterPro" id="IPR046883">
    <property type="entry name" value="T6SS_FHA_C"/>
</dbReference>
<reference evidence="2 3" key="1">
    <citation type="journal article" date="2019" name="Syst. Appl. Microbiol.">
        <title>New species of pathogenic Pseudomonas isolated from citrus in Tunisia: Proposal of Pseudomonas kairouanensis sp. nov. and Pseudomonas nabeulensis sp. nov.</title>
        <authorList>
            <person name="Oueslati M."/>
            <person name="Mulet M."/>
            <person name="Gomila M."/>
            <person name="Berge O."/>
            <person name="Hajlaoui M.R."/>
            <person name="Lalucat J."/>
            <person name="Sadfi-Zouaoui N."/>
            <person name="Garcia-Valdes E."/>
        </authorList>
    </citation>
    <scope>NUCLEOTIDE SEQUENCE [LARGE SCALE GENOMIC DNA]</scope>
    <source>
        <strain evidence="2 3">KC12</strain>
    </source>
</reference>
<dbReference type="InterPro" id="IPR008984">
    <property type="entry name" value="SMAD_FHA_dom_sf"/>
</dbReference>
<dbReference type="RefSeq" id="WP_135288736.1">
    <property type="nucleotide sequence ID" value="NZ_QUZU01000007.1"/>
</dbReference>
<evidence type="ECO:0000259" key="1">
    <source>
        <dbReference type="PROSITE" id="PS50006"/>
    </source>
</evidence>
<organism evidence="2 3">
    <name type="scientific">Pseudomonas kairouanensis</name>
    <dbReference type="NCBI Taxonomy" id="2293832"/>
    <lineage>
        <taxon>Bacteria</taxon>
        <taxon>Pseudomonadati</taxon>
        <taxon>Pseudomonadota</taxon>
        <taxon>Gammaproteobacteria</taxon>
        <taxon>Pseudomonadales</taxon>
        <taxon>Pseudomonadaceae</taxon>
        <taxon>Pseudomonas</taxon>
    </lineage>
</organism>
<dbReference type="EMBL" id="QUZU01000007">
    <property type="protein sequence ID" value="TFY90528.1"/>
    <property type="molecule type" value="Genomic_DNA"/>
</dbReference>
<proteinExistence type="predicted"/>